<dbReference type="Proteomes" id="UP000887575">
    <property type="component" value="Unassembled WGS sequence"/>
</dbReference>
<dbReference type="CDD" id="cd00037">
    <property type="entry name" value="CLECT"/>
    <property type="match status" value="1"/>
</dbReference>
<keyword evidence="1" id="KW-0732">Signal</keyword>
<evidence type="ECO:0000313" key="3">
    <source>
        <dbReference type="Proteomes" id="UP000887575"/>
    </source>
</evidence>
<evidence type="ECO:0000259" key="2">
    <source>
        <dbReference type="PROSITE" id="PS50041"/>
    </source>
</evidence>
<dbReference type="Pfam" id="PF00059">
    <property type="entry name" value="Lectin_C"/>
    <property type="match status" value="1"/>
</dbReference>
<dbReference type="InterPro" id="IPR001304">
    <property type="entry name" value="C-type_lectin-like"/>
</dbReference>
<dbReference type="AlphaFoldDB" id="A0AAF3ES02"/>
<dbReference type="SMART" id="SM00034">
    <property type="entry name" value="CLECT"/>
    <property type="match status" value="1"/>
</dbReference>
<name>A0AAF3ES02_9BILA</name>
<feature type="signal peptide" evidence="1">
    <location>
        <begin position="1"/>
        <end position="22"/>
    </location>
</feature>
<dbReference type="InterPro" id="IPR050111">
    <property type="entry name" value="C-type_lectin/snaclec_domain"/>
</dbReference>
<keyword evidence="3" id="KW-1185">Reference proteome</keyword>
<sequence>MSDFPRLICLFSIFAKFSGISAQKLPCPAYSTTNTAGIYSPANADYSCQKGVCRYLTTSLGSSYACIDENILCPIMNTSVRTETIILADSQFSCPAGLQCVRDRANPTTAFCVRSSAGSTPSPTTSSPNFQTTSTGFSMCQDHWTYNSQTGYYYCLQDFTSGIYSFAYAENYCVAFGGHLVSIHSDVENAYVLKMATASTVNQVTMANDACYGSRVWIGYRGTGAIGKGTWTDGTSDDYSHGTAFAQSQSAPANYSWMVRNDPGCPGQSDWVPGPKVSPFDQPLDLAFRWICKRKTTP</sequence>
<dbReference type="Gene3D" id="3.10.100.10">
    <property type="entry name" value="Mannose-Binding Protein A, subunit A"/>
    <property type="match status" value="1"/>
</dbReference>
<dbReference type="WBParaSite" id="MBELARI_LOCUS16808">
    <property type="protein sequence ID" value="MBELARI_LOCUS16808"/>
    <property type="gene ID" value="MBELARI_LOCUS16808"/>
</dbReference>
<dbReference type="InterPro" id="IPR016187">
    <property type="entry name" value="CTDL_fold"/>
</dbReference>
<organism evidence="3 4">
    <name type="scientific">Mesorhabditis belari</name>
    <dbReference type="NCBI Taxonomy" id="2138241"/>
    <lineage>
        <taxon>Eukaryota</taxon>
        <taxon>Metazoa</taxon>
        <taxon>Ecdysozoa</taxon>
        <taxon>Nematoda</taxon>
        <taxon>Chromadorea</taxon>
        <taxon>Rhabditida</taxon>
        <taxon>Rhabditina</taxon>
        <taxon>Rhabditomorpha</taxon>
        <taxon>Rhabditoidea</taxon>
        <taxon>Rhabditidae</taxon>
        <taxon>Mesorhabditinae</taxon>
        <taxon>Mesorhabditis</taxon>
    </lineage>
</organism>
<dbReference type="SUPFAM" id="SSF56436">
    <property type="entry name" value="C-type lectin-like"/>
    <property type="match status" value="1"/>
</dbReference>
<reference evidence="4" key="1">
    <citation type="submission" date="2024-02" db="UniProtKB">
        <authorList>
            <consortium name="WormBaseParasite"/>
        </authorList>
    </citation>
    <scope>IDENTIFICATION</scope>
</reference>
<accession>A0AAF3ES02</accession>
<dbReference type="PROSITE" id="PS50041">
    <property type="entry name" value="C_TYPE_LECTIN_2"/>
    <property type="match status" value="1"/>
</dbReference>
<feature type="domain" description="C-type lectin" evidence="2">
    <location>
        <begin position="154"/>
        <end position="271"/>
    </location>
</feature>
<proteinExistence type="predicted"/>
<evidence type="ECO:0000256" key="1">
    <source>
        <dbReference type="SAM" id="SignalP"/>
    </source>
</evidence>
<dbReference type="PANTHER" id="PTHR22803">
    <property type="entry name" value="MANNOSE, PHOSPHOLIPASE, LECTIN RECEPTOR RELATED"/>
    <property type="match status" value="1"/>
</dbReference>
<dbReference type="InterPro" id="IPR016186">
    <property type="entry name" value="C-type_lectin-like/link_sf"/>
</dbReference>
<feature type="chain" id="PRO_5042125913" evidence="1">
    <location>
        <begin position="23"/>
        <end position="298"/>
    </location>
</feature>
<evidence type="ECO:0000313" key="4">
    <source>
        <dbReference type="WBParaSite" id="MBELARI_LOCUS16808"/>
    </source>
</evidence>
<protein>
    <submittedName>
        <fullName evidence="4">C-type lectin domain-containing protein</fullName>
    </submittedName>
</protein>